<dbReference type="Proteomes" id="UP000319894">
    <property type="component" value="Unassembled WGS sequence"/>
</dbReference>
<sequence>MKRRRYLAAAGAAGLAGLAGCKGDVAPGAGRHLLGPDTDRRQVALASVNATPDDSPVDIDVAVAEPLATADQPVRIAVTTTNQGPERAISVAEGGCCLFNREKGGSDDPGGLRLYLAESTDHEDRRGDRWVPDASGGRGDALYGCNPRRYAGGSLTNEYELWDDYAVRGYFRPGAYRWSEAVQVYDDPRAGFGGDPDVEFVWGFSLDVTVPE</sequence>
<protein>
    <submittedName>
        <fullName evidence="1">Uncharacterized protein</fullName>
    </submittedName>
</protein>
<evidence type="ECO:0000313" key="1">
    <source>
        <dbReference type="EMBL" id="TSD15134.1"/>
    </source>
</evidence>
<dbReference type="AlphaFoldDB" id="A0A554NCN2"/>
<evidence type="ECO:0000313" key="2">
    <source>
        <dbReference type="Proteomes" id="UP000319894"/>
    </source>
</evidence>
<gene>
    <name evidence="1" type="ORF">DP107_04580</name>
</gene>
<dbReference type="EMBL" id="QMDX01000002">
    <property type="protein sequence ID" value="TSD15134.1"/>
    <property type="molecule type" value="Genomic_DNA"/>
</dbReference>
<dbReference type="PROSITE" id="PS51257">
    <property type="entry name" value="PROKAR_LIPOPROTEIN"/>
    <property type="match status" value="1"/>
</dbReference>
<proteinExistence type="predicted"/>
<reference evidence="1 2" key="1">
    <citation type="submission" date="2018-06" db="EMBL/GenBank/DDBJ databases">
        <title>Natronomonas sp. F16-60 a new haloarchaeon isolated from a solar saltern of Isla Cristina, Huelva, Spain.</title>
        <authorList>
            <person name="Duran-Viseras A."/>
            <person name="Sanchez-Porro C."/>
            <person name="Ventosa A."/>
        </authorList>
    </citation>
    <scope>NUCLEOTIDE SEQUENCE [LARGE SCALE GENOMIC DNA]</scope>
    <source>
        <strain evidence="1 2">F16-60</strain>
    </source>
</reference>
<name>A0A554NCN2_9EURY</name>
<keyword evidence="2" id="KW-1185">Reference proteome</keyword>
<comment type="caution">
    <text evidence="1">The sequence shown here is derived from an EMBL/GenBank/DDBJ whole genome shotgun (WGS) entry which is preliminary data.</text>
</comment>
<dbReference type="OrthoDB" id="306445at2157"/>
<dbReference type="RefSeq" id="WP_144260974.1">
    <property type="nucleotide sequence ID" value="NZ_QMDX01000002.1"/>
</dbReference>
<organism evidence="1 2">
    <name type="scientific">Haloglomus irregulare</name>
    <dbReference type="NCBI Taxonomy" id="2234134"/>
    <lineage>
        <taxon>Archaea</taxon>
        <taxon>Methanobacteriati</taxon>
        <taxon>Methanobacteriota</taxon>
        <taxon>Stenosarchaea group</taxon>
        <taxon>Halobacteria</taxon>
        <taxon>Halobacteriales</taxon>
        <taxon>Natronomonadaceae</taxon>
        <taxon>Haloglomus</taxon>
    </lineage>
</organism>
<dbReference type="InParanoid" id="A0A554NCN2"/>
<accession>A0A554NCN2</accession>